<dbReference type="AlphaFoldDB" id="A0A165HQE1"/>
<dbReference type="GeneID" id="58264499"/>
<dbReference type="Proteomes" id="UP000680020">
    <property type="component" value="Unassembled WGS sequence"/>
</dbReference>
<evidence type="ECO:0000256" key="2">
    <source>
        <dbReference type="ARBA" id="ARBA00007776"/>
    </source>
</evidence>
<evidence type="ECO:0000256" key="1">
    <source>
        <dbReference type="ARBA" id="ARBA00004651"/>
    </source>
</evidence>
<feature type="transmembrane region" description="Helical" evidence="8">
    <location>
        <begin position="128"/>
        <end position="148"/>
    </location>
</feature>
<dbReference type="NCBIfam" id="TIGR03426">
    <property type="entry name" value="shape_MreD"/>
    <property type="match status" value="1"/>
</dbReference>
<evidence type="ECO:0000256" key="4">
    <source>
        <dbReference type="ARBA" id="ARBA00022692"/>
    </source>
</evidence>
<dbReference type="GO" id="GO:0008360">
    <property type="term" value="P:regulation of cell shape"/>
    <property type="evidence" value="ECO:0007669"/>
    <property type="project" value="UniProtKB-KW"/>
</dbReference>
<reference evidence="9" key="1">
    <citation type="submission" date="2021-03" db="EMBL/GenBank/DDBJ databases">
        <title>Identification and antibiotic profiling of Wohlfahrtiimonas chitiniclastica, an underestimated human pathogen.</title>
        <authorList>
            <person name="Kopf A."/>
            <person name="Bunk B."/>
            <person name="Coldewey S."/>
            <person name="Gunzer F."/>
            <person name="Riedel T."/>
            <person name="Schroettner P."/>
        </authorList>
    </citation>
    <scope>NUCLEOTIDE SEQUENCE</scope>
    <source>
        <strain evidence="9">DSM 100917</strain>
    </source>
</reference>
<feature type="transmembrane region" description="Helical" evidence="8">
    <location>
        <begin position="5"/>
        <end position="26"/>
    </location>
</feature>
<accession>A0A165HQE1</accession>
<protein>
    <submittedName>
        <fullName evidence="9">Rod shape-determining protein MreD</fullName>
    </submittedName>
</protein>
<comment type="subcellular location">
    <subcellularLocation>
        <location evidence="1">Cell membrane</location>
        <topology evidence="1">Multi-pass membrane protein</topology>
    </subcellularLocation>
</comment>
<dbReference type="GO" id="GO:0005886">
    <property type="term" value="C:plasma membrane"/>
    <property type="evidence" value="ECO:0007669"/>
    <property type="project" value="UniProtKB-SubCell"/>
</dbReference>
<evidence type="ECO:0000256" key="8">
    <source>
        <dbReference type="SAM" id="Phobius"/>
    </source>
</evidence>
<evidence type="ECO:0000313" key="9">
    <source>
        <dbReference type="EMBL" id="MBS7824409.1"/>
    </source>
</evidence>
<sequence>MKYYILLIVSIVLGLSLELISLSNYLEPFRPQFLLMITLFWLHYTKKQFSILSAWSVGLLLDITLFYPLGLNALIFAITAYITKRHNKWLNRISIGQLSLAFMGFYVLQVLLSLIINNMVGNTNEFNFWMFGSIVTSALIWPLILTLLNEACHILKIPSR</sequence>
<dbReference type="Pfam" id="PF04093">
    <property type="entry name" value="MreD"/>
    <property type="match status" value="1"/>
</dbReference>
<feature type="transmembrane region" description="Helical" evidence="8">
    <location>
        <begin position="65"/>
        <end position="83"/>
    </location>
</feature>
<dbReference type="PANTHER" id="PTHR37484">
    <property type="entry name" value="ROD SHAPE-DETERMINING PROTEIN MRED"/>
    <property type="match status" value="1"/>
</dbReference>
<dbReference type="PANTHER" id="PTHR37484:SF1">
    <property type="entry name" value="ROD SHAPE-DETERMINING PROTEIN MRED"/>
    <property type="match status" value="1"/>
</dbReference>
<keyword evidence="3" id="KW-1003">Cell membrane</keyword>
<name>A0A165HQE1_9GAMM</name>
<gene>
    <name evidence="9" type="primary">mreD</name>
    <name evidence="9" type="ORF">J7561_04230</name>
</gene>
<dbReference type="InterPro" id="IPR026034">
    <property type="entry name" value="MreD_proteobac"/>
</dbReference>
<keyword evidence="5" id="KW-0133">Cell shape</keyword>
<evidence type="ECO:0000313" key="10">
    <source>
        <dbReference type="Proteomes" id="UP000680020"/>
    </source>
</evidence>
<dbReference type="InterPro" id="IPR007227">
    <property type="entry name" value="Cell_shape_determining_MreD"/>
</dbReference>
<keyword evidence="7 8" id="KW-0472">Membrane</keyword>
<organism evidence="9 10">
    <name type="scientific">Wohlfahrtiimonas chitiniclastica</name>
    <dbReference type="NCBI Taxonomy" id="400946"/>
    <lineage>
        <taxon>Bacteria</taxon>
        <taxon>Pseudomonadati</taxon>
        <taxon>Pseudomonadota</taxon>
        <taxon>Gammaproteobacteria</taxon>
        <taxon>Cardiobacteriales</taxon>
        <taxon>Ignatzschineriaceae</taxon>
        <taxon>Wohlfahrtiimonas</taxon>
    </lineage>
</organism>
<evidence type="ECO:0000256" key="7">
    <source>
        <dbReference type="ARBA" id="ARBA00023136"/>
    </source>
</evidence>
<keyword evidence="6 8" id="KW-1133">Transmembrane helix</keyword>
<evidence type="ECO:0000256" key="3">
    <source>
        <dbReference type="ARBA" id="ARBA00022475"/>
    </source>
</evidence>
<evidence type="ECO:0000256" key="5">
    <source>
        <dbReference type="ARBA" id="ARBA00022960"/>
    </source>
</evidence>
<dbReference type="EMBL" id="JAGIBU010000002">
    <property type="protein sequence ID" value="MBS7824409.1"/>
    <property type="molecule type" value="Genomic_DNA"/>
</dbReference>
<comment type="caution">
    <text evidence="9">The sequence shown here is derived from an EMBL/GenBank/DDBJ whole genome shotgun (WGS) entry which is preliminary data.</text>
</comment>
<comment type="similarity">
    <text evidence="2">Belongs to the MreD family.</text>
</comment>
<dbReference type="RefSeq" id="WP_008315345.1">
    <property type="nucleotide sequence ID" value="NZ_CP115969.1"/>
</dbReference>
<feature type="transmembrane region" description="Helical" evidence="8">
    <location>
        <begin position="95"/>
        <end position="116"/>
    </location>
</feature>
<evidence type="ECO:0000256" key="6">
    <source>
        <dbReference type="ARBA" id="ARBA00022989"/>
    </source>
</evidence>
<proteinExistence type="inferred from homology"/>
<keyword evidence="4 8" id="KW-0812">Transmembrane</keyword>